<evidence type="ECO:0000256" key="1">
    <source>
        <dbReference type="ARBA" id="ARBA00008738"/>
    </source>
</evidence>
<comment type="similarity">
    <text evidence="1">Belongs to the FAM154 family.</text>
</comment>
<evidence type="ECO:0000313" key="4">
    <source>
        <dbReference type="Proteomes" id="UP001196413"/>
    </source>
</evidence>
<dbReference type="GO" id="GO:0008017">
    <property type="term" value="F:microtubule binding"/>
    <property type="evidence" value="ECO:0007669"/>
    <property type="project" value="InterPro"/>
</dbReference>
<protein>
    <submittedName>
        <fullName evidence="3">Uncharacterized protein</fullName>
    </submittedName>
</protein>
<proteinExistence type="inferred from homology"/>
<dbReference type="PANTHER" id="PTHR31516:SF17">
    <property type="entry name" value="STABILIZER OF AXONEMAL MICROTUBULES 2"/>
    <property type="match status" value="1"/>
</dbReference>
<feature type="region of interest" description="Disordered" evidence="2">
    <location>
        <begin position="325"/>
        <end position="345"/>
    </location>
</feature>
<name>A0AAD5MEC3_PARTN</name>
<comment type="caution">
    <text evidence="3">The sequence shown here is derived from an EMBL/GenBank/DDBJ whole genome shotgun (WGS) entry which is preliminary data.</text>
</comment>
<sequence length="345" mass="40550">MEKPKSSVEDDGEETNHRVQETVLTNEHNLVWSKDTVGKSTVYTWFKKFDEGTWSSELYNDYNVDDFDYSIEPIHNTDHYPIGCDDDLYDYSLVTLSNDCGRRRESTEKNIIGEDVVDKDGVDNRSFYETRKYTSYTKVPFYDETTNREQYVWKDPLFKPTRSCDEFQNCTHVPFYSETTNKAEFVEKLPVKEFPRRSIEQSRSCNHVPFYSETTNRADYVEKLPVKRTPYRRNGEFENRTHVPFYSETTNRTDYVEKSPVKQIAYRNSPKRLVSVPFYGETTNQVTFTAKDLPGNCPAQKYLTMKKGGACYKNGHWWFRERHSSSFSKNVARKEPEPDVVEPST</sequence>
<reference evidence="3" key="1">
    <citation type="submission" date="2021-06" db="EMBL/GenBank/DDBJ databases">
        <title>Parelaphostrongylus tenuis whole genome reference sequence.</title>
        <authorList>
            <person name="Garwood T.J."/>
            <person name="Larsen P.A."/>
            <person name="Fountain-Jones N.M."/>
            <person name="Garbe J.R."/>
            <person name="Macchietto M.G."/>
            <person name="Kania S.A."/>
            <person name="Gerhold R.W."/>
            <person name="Richards J.E."/>
            <person name="Wolf T.M."/>
        </authorList>
    </citation>
    <scope>NUCLEOTIDE SEQUENCE</scope>
    <source>
        <strain evidence="3">MNPRO001-30</strain>
        <tissue evidence="3">Meninges</tissue>
    </source>
</reference>
<evidence type="ECO:0000256" key="2">
    <source>
        <dbReference type="SAM" id="MobiDB-lite"/>
    </source>
</evidence>
<dbReference type="InterPro" id="IPR033336">
    <property type="entry name" value="SAXO1/2"/>
</dbReference>
<organism evidence="3 4">
    <name type="scientific">Parelaphostrongylus tenuis</name>
    <name type="common">Meningeal worm</name>
    <dbReference type="NCBI Taxonomy" id="148309"/>
    <lineage>
        <taxon>Eukaryota</taxon>
        <taxon>Metazoa</taxon>
        <taxon>Ecdysozoa</taxon>
        <taxon>Nematoda</taxon>
        <taxon>Chromadorea</taxon>
        <taxon>Rhabditida</taxon>
        <taxon>Rhabditina</taxon>
        <taxon>Rhabditomorpha</taxon>
        <taxon>Strongyloidea</taxon>
        <taxon>Metastrongylidae</taxon>
        <taxon>Parelaphostrongylus</taxon>
    </lineage>
</organism>
<accession>A0AAD5MEC3</accession>
<dbReference type="Proteomes" id="UP001196413">
    <property type="component" value="Unassembled WGS sequence"/>
</dbReference>
<gene>
    <name evidence="3" type="ORF">KIN20_002528</name>
</gene>
<dbReference type="GO" id="GO:0005856">
    <property type="term" value="C:cytoskeleton"/>
    <property type="evidence" value="ECO:0007669"/>
    <property type="project" value="TreeGrafter"/>
</dbReference>
<evidence type="ECO:0000313" key="3">
    <source>
        <dbReference type="EMBL" id="KAJ1347467.1"/>
    </source>
</evidence>
<keyword evidence="4" id="KW-1185">Reference proteome</keyword>
<dbReference type="EMBL" id="JAHQIW010000317">
    <property type="protein sequence ID" value="KAJ1347467.1"/>
    <property type="molecule type" value="Genomic_DNA"/>
</dbReference>
<dbReference type="PANTHER" id="PTHR31516">
    <property type="entry name" value="STABILIZER OF AXONEMAL MICROTUBULES 2"/>
    <property type="match status" value="1"/>
</dbReference>
<dbReference type="AlphaFoldDB" id="A0AAD5MEC3"/>